<organism evidence="1 2">
    <name type="scientific">Turnera subulata</name>
    <dbReference type="NCBI Taxonomy" id="218843"/>
    <lineage>
        <taxon>Eukaryota</taxon>
        <taxon>Viridiplantae</taxon>
        <taxon>Streptophyta</taxon>
        <taxon>Embryophyta</taxon>
        <taxon>Tracheophyta</taxon>
        <taxon>Spermatophyta</taxon>
        <taxon>Magnoliopsida</taxon>
        <taxon>eudicotyledons</taxon>
        <taxon>Gunneridae</taxon>
        <taxon>Pentapetalae</taxon>
        <taxon>rosids</taxon>
        <taxon>fabids</taxon>
        <taxon>Malpighiales</taxon>
        <taxon>Passifloraceae</taxon>
        <taxon>Turnera</taxon>
    </lineage>
</organism>
<dbReference type="OrthoDB" id="851662at2759"/>
<protein>
    <submittedName>
        <fullName evidence="1">Uncharacterized protein</fullName>
    </submittedName>
</protein>
<reference evidence="1" key="1">
    <citation type="submission" date="2022-02" db="EMBL/GenBank/DDBJ databases">
        <authorList>
            <person name="Henning P.M."/>
            <person name="McCubbin A.G."/>
            <person name="Shore J.S."/>
        </authorList>
    </citation>
    <scope>NUCLEOTIDE SEQUENCE</scope>
    <source>
        <strain evidence="1">F60SS</strain>
        <tissue evidence="1">Leaves</tissue>
    </source>
</reference>
<name>A0A9Q0FHC5_9ROSI</name>
<proteinExistence type="predicted"/>
<dbReference type="SUPFAM" id="SSF52058">
    <property type="entry name" value="L domain-like"/>
    <property type="match status" value="1"/>
</dbReference>
<evidence type="ECO:0000313" key="2">
    <source>
        <dbReference type="Proteomes" id="UP001141552"/>
    </source>
</evidence>
<feature type="non-terminal residue" evidence="1">
    <location>
        <position position="1"/>
    </location>
</feature>
<comment type="caution">
    <text evidence="1">The sequence shown here is derived from an EMBL/GenBank/DDBJ whole genome shotgun (WGS) entry which is preliminary data.</text>
</comment>
<reference evidence="1" key="2">
    <citation type="journal article" date="2023" name="Plants (Basel)">
        <title>Annotation of the Turnera subulata (Passifloraceae) Draft Genome Reveals the S-Locus Evolved after the Divergence of Turneroideae from Passifloroideae in a Stepwise Manner.</title>
        <authorList>
            <person name="Henning P.M."/>
            <person name="Roalson E.H."/>
            <person name="Mir W."/>
            <person name="McCubbin A.G."/>
            <person name="Shore J.S."/>
        </authorList>
    </citation>
    <scope>NUCLEOTIDE SEQUENCE</scope>
    <source>
        <strain evidence="1">F60SS</strain>
    </source>
</reference>
<gene>
    <name evidence="1" type="ORF">Tsubulata_044213</name>
</gene>
<evidence type="ECO:0000313" key="1">
    <source>
        <dbReference type="EMBL" id="KAJ4831387.1"/>
    </source>
</evidence>
<dbReference type="InterPro" id="IPR032675">
    <property type="entry name" value="LRR_dom_sf"/>
</dbReference>
<accession>A0A9Q0FHC5</accession>
<dbReference type="Gene3D" id="3.80.10.10">
    <property type="entry name" value="Ribonuclease Inhibitor"/>
    <property type="match status" value="1"/>
</dbReference>
<dbReference type="Proteomes" id="UP001141552">
    <property type="component" value="Unassembled WGS sequence"/>
</dbReference>
<dbReference type="AlphaFoldDB" id="A0A9Q0FHC5"/>
<dbReference type="EMBL" id="JAKUCV010005382">
    <property type="protein sequence ID" value="KAJ4831387.1"/>
    <property type="molecule type" value="Genomic_DNA"/>
</dbReference>
<keyword evidence="2" id="KW-1185">Reference proteome</keyword>
<sequence>NLGNIKSLDYEGLRHLTCLQTLEIRDCPKLERIPEEGLPSSLSRLEIYDCPLLLEKRCEREKGEDWPKISHIPEIVINGKRIS</sequence>